<comment type="caution">
    <text evidence="2">The sequence shown here is derived from an EMBL/GenBank/DDBJ whole genome shotgun (WGS) entry which is preliminary data.</text>
</comment>
<keyword evidence="3" id="KW-1185">Reference proteome</keyword>
<name>V8QPL4_9BURK</name>
<dbReference type="AlphaFoldDB" id="V8QPL4"/>
<gene>
    <name evidence="2" type="ORF">W822_20050</name>
</gene>
<dbReference type="STRING" id="1424334.W822_20050"/>
<evidence type="ECO:0000256" key="1">
    <source>
        <dbReference type="SAM" id="MobiDB-lite"/>
    </source>
</evidence>
<dbReference type="InterPro" id="IPR006448">
    <property type="entry name" value="Phage_term_ssu_P27"/>
</dbReference>
<protein>
    <recommendedName>
        <fullName evidence="4">Terminase</fullName>
    </recommendedName>
</protein>
<feature type="region of interest" description="Disordered" evidence="1">
    <location>
        <begin position="139"/>
        <end position="159"/>
    </location>
</feature>
<accession>V8QPL4</accession>
<dbReference type="PATRIC" id="fig|1424334.3.peg.4022"/>
<dbReference type="eggNOG" id="COG3747">
    <property type="taxonomic scope" value="Bacteria"/>
</dbReference>
<evidence type="ECO:0000313" key="2">
    <source>
        <dbReference type="EMBL" id="ETF00939.1"/>
    </source>
</evidence>
<reference evidence="2 3" key="1">
    <citation type="journal article" date="2014" name="Genome Announc.">
        <title>Draft Genome Sequence of Advenella kashmirensis Strain W13003, a Polycyclic Aromatic Hydrocarbon-Degrading Bacterium.</title>
        <authorList>
            <person name="Wang X."/>
            <person name="Jin D."/>
            <person name="Zhou L."/>
            <person name="Wu L."/>
            <person name="An W."/>
            <person name="Zhao L."/>
        </authorList>
    </citation>
    <scope>NUCLEOTIDE SEQUENCE [LARGE SCALE GENOMIC DNA]</scope>
    <source>
        <strain evidence="2 3">W13003</strain>
    </source>
</reference>
<sequence>MAGNSSSGRRPVPAAIHLLRGNPSKKNFNDLLSGEVPWSDVATLPQCPGHLDEVARQRWEEISGDLHSLGLLGRLDRDELAVYCQAYSDVVRYRQKIVEEEARHSTGHVLITKNGFQQISAWKTLEKQAIEMMRSAGNSFGMNPAARSKPKASQQQGQLFENEQQQVANKYF</sequence>
<proteinExistence type="predicted"/>
<dbReference type="OrthoDB" id="6010489at2"/>
<dbReference type="RefSeq" id="WP_024006937.1">
    <property type="nucleotide sequence ID" value="NZ_KI650982.1"/>
</dbReference>
<dbReference type="Proteomes" id="UP000018733">
    <property type="component" value="Unassembled WGS sequence"/>
</dbReference>
<dbReference type="Pfam" id="PF05119">
    <property type="entry name" value="Terminase_4"/>
    <property type="match status" value="1"/>
</dbReference>
<dbReference type="EMBL" id="AYXT01000013">
    <property type="protein sequence ID" value="ETF00939.1"/>
    <property type="molecule type" value="Genomic_DNA"/>
</dbReference>
<organism evidence="2 3">
    <name type="scientific">Advenella kashmirensis W13003</name>
    <dbReference type="NCBI Taxonomy" id="1424334"/>
    <lineage>
        <taxon>Bacteria</taxon>
        <taxon>Pseudomonadati</taxon>
        <taxon>Pseudomonadota</taxon>
        <taxon>Betaproteobacteria</taxon>
        <taxon>Burkholderiales</taxon>
        <taxon>Alcaligenaceae</taxon>
    </lineage>
</organism>
<dbReference type="HOGENOM" id="CLU_107958_2_0_4"/>
<evidence type="ECO:0000313" key="3">
    <source>
        <dbReference type="Proteomes" id="UP000018733"/>
    </source>
</evidence>
<evidence type="ECO:0008006" key="4">
    <source>
        <dbReference type="Google" id="ProtNLM"/>
    </source>
</evidence>